<accession>A0AAW1KPJ5</accession>
<evidence type="ECO:0000256" key="9">
    <source>
        <dbReference type="ARBA" id="ARBA00023180"/>
    </source>
</evidence>
<evidence type="ECO:0000256" key="4">
    <source>
        <dbReference type="ARBA" id="ARBA00022692"/>
    </source>
</evidence>
<evidence type="ECO:0000256" key="10">
    <source>
        <dbReference type="ARBA" id="ARBA00023224"/>
    </source>
</evidence>
<dbReference type="PRINTS" id="PR00248">
    <property type="entry name" value="GPCRMGR"/>
</dbReference>
<dbReference type="Pfam" id="PF00003">
    <property type="entry name" value="7tm_3"/>
    <property type="match status" value="1"/>
</dbReference>
<dbReference type="PROSITE" id="PS50259">
    <property type="entry name" value="G_PROTEIN_RECEP_F3_4"/>
    <property type="match status" value="1"/>
</dbReference>
<dbReference type="AlphaFoldDB" id="A0AAW1KPJ5"/>
<dbReference type="PANTHER" id="PTHR32546">
    <property type="entry name" value="G-PROTEIN COUPLED RECEPTOR 158-RELATED"/>
    <property type="match status" value="1"/>
</dbReference>
<comment type="similarity">
    <text evidence="2">Belongs to the G-protein coupled receptor 3 family.</text>
</comment>
<evidence type="ECO:0000313" key="15">
    <source>
        <dbReference type="Proteomes" id="UP001458880"/>
    </source>
</evidence>
<reference evidence="14 15" key="1">
    <citation type="journal article" date="2024" name="BMC Genomics">
        <title>De novo assembly and annotation of Popillia japonica's genome with initial clues to its potential as an invasive pest.</title>
        <authorList>
            <person name="Cucini C."/>
            <person name="Boschi S."/>
            <person name="Funari R."/>
            <person name="Cardaioli E."/>
            <person name="Iannotti N."/>
            <person name="Marturano G."/>
            <person name="Paoli F."/>
            <person name="Bruttini M."/>
            <person name="Carapelli A."/>
            <person name="Frati F."/>
            <person name="Nardi F."/>
        </authorList>
    </citation>
    <scope>NUCLEOTIDE SEQUENCE [LARGE SCALE GENOMIC DNA]</scope>
    <source>
        <strain evidence="14">DMR45628</strain>
    </source>
</reference>
<feature type="transmembrane region" description="Helical" evidence="12">
    <location>
        <begin position="82"/>
        <end position="101"/>
    </location>
</feature>
<dbReference type="GO" id="GO:0005886">
    <property type="term" value="C:plasma membrane"/>
    <property type="evidence" value="ECO:0007669"/>
    <property type="project" value="UniProtKB-SubCell"/>
</dbReference>
<dbReference type="EMBL" id="JASPKY010000182">
    <property type="protein sequence ID" value="KAK9723225.1"/>
    <property type="molecule type" value="Genomic_DNA"/>
</dbReference>
<keyword evidence="10" id="KW-0807">Transducer</keyword>
<dbReference type="GO" id="GO:0004930">
    <property type="term" value="F:G protein-coupled receptor activity"/>
    <property type="evidence" value="ECO:0007669"/>
    <property type="project" value="UniProtKB-KW"/>
</dbReference>
<dbReference type="Proteomes" id="UP001458880">
    <property type="component" value="Unassembled WGS sequence"/>
</dbReference>
<keyword evidence="6" id="KW-0297">G-protein coupled receptor</keyword>
<protein>
    <submittedName>
        <fullName evidence="14">7 transmembrane sweet-taste receptor of 3 GCPR</fullName>
    </submittedName>
</protein>
<evidence type="ECO:0000256" key="8">
    <source>
        <dbReference type="ARBA" id="ARBA00023170"/>
    </source>
</evidence>
<gene>
    <name evidence="14" type="ORF">QE152_g19290</name>
</gene>
<feature type="compositionally biased region" description="Low complexity" evidence="11">
    <location>
        <begin position="434"/>
        <end position="443"/>
    </location>
</feature>
<feature type="transmembrane region" description="Helical" evidence="12">
    <location>
        <begin position="169"/>
        <end position="189"/>
    </location>
</feature>
<evidence type="ECO:0000256" key="11">
    <source>
        <dbReference type="SAM" id="MobiDB-lite"/>
    </source>
</evidence>
<feature type="domain" description="G-protein coupled receptors family 3 profile" evidence="13">
    <location>
        <begin position="43"/>
        <end position="260"/>
    </location>
</feature>
<keyword evidence="9" id="KW-0325">Glycoprotein</keyword>
<dbReference type="InterPro" id="IPR000337">
    <property type="entry name" value="GPCR_3"/>
</dbReference>
<dbReference type="InterPro" id="IPR017978">
    <property type="entry name" value="GPCR_3_C"/>
</dbReference>
<evidence type="ECO:0000256" key="7">
    <source>
        <dbReference type="ARBA" id="ARBA00023136"/>
    </source>
</evidence>
<keyword evidence="3" id="KW-1003">Cell membrane</keyword>
<evidence type="ECO:0000256" key="2">
    <source>
        <dbReference type="ARBA" id="ARBA00007242"/>
    </source>
</evidence>
<keyword evidence="4 12" id="KW-0812">Transmembrane</keyword>
<feature type="transmembrane region" description="Helical" evidence="12">
    <location>
        <begin position="231"/>
        <end position="253"/>
    </location>
</feature>
<evidence type="ECO:0000259" key="13">
    <source>
        <dbReference type="PROSITE" id="PS50259"/>
    </source>
</evidence>
<feature type="compositionally biased region" description="Polar residues" evidence="11">
    <location>
        <begin position="366"/>
        <end position="383"/>
    </location>
</feature>
<evidence type="ECO:0000256" key="5">
    <source>
        <dbReference type="ARBA" id="ARBA00022989"/>
    </source>
</evidence>
<feature type="region of interest" description="Disordered" evidence="11">
    <location>
        <begin position="344"/>
        <end position="391"/>
    </location>
</feature>
<dbReference type="InterPro" id="IPR043458">
    <property type="entry name" value="GPR158/179"/>
</dbReference>
<feature type="transmembrane region" description="Helical" evidence="12">
    <location>
        <begin position="50"/>
        <end position="70"/>
    </location>
</feature>
<keyword evidence="8 14" id="KW-0675">Receptor</keyword>
<evidence type="ECO:0000256" key="12">
    <source>
        <dbReference type="SAM" id="Phobius"/>
    </source>
</evidence>
<keyword evidence="15" id="KW-1185">Reference proteome</keyword>
<evidence type="ECO:0000313" key="14">
    <source>
        <dbReference type="EMBL" id="KAK9723225.1"/>
    </source>
</evidence>
<keyword evidence="5 12" id="KW-1133">Transmembrane helix</keyword>
<feature type="transmembrane region" description="Helical" evidence="12">
    <location>
        <begin position="201"/>
        <end position="219"/>
    </location>
</feature>
<dbReference type="CDD" id="cd15293">
    <property type="entry name" value="7tmC_GPR158-like"/>
    <property type="match status" value="1"/>
</dbReference>
<organism evidence="14 15">
    <name type="scientific">Popillia japonica</name>
    <name type="common">Japanese beetle</name>
    <dbReference type="NCBI Taxonomy" id="7064"/>
    <lineage>
        <taxon>Eukaryota</taxon>
        <taxon>Metazoa</taxon>
        <taxon>Ecdysozoa</taxon>
        <taxon>Arthropoda</taxon>
        <taxon>Hexapoda</taxon>
        <taxon>Insecta</taxon>
        <taxon>Pterygota</taxon>
        <taxon>Neoptera</taxon>
        <taxon>Endopterygota</taxon>
        <taxon>Coleoptera</taxon>
        <taxon>Polyphaga</taxon>
        <taxon>Scarabaeiformia</taxon>
        <taxon>Scarabaeidae</taxon>
        <taxon>Rutelinae</taxon>
        <taxon>Popillia</taxon>
    </lineage>
</organism>
<evidence type="ECO:0000256" key="3">
    <source>
        <dbReference type="ARBA" id="ARBA00022475"/>
    </source>
</evidence>
<evidence type="ECO:0000256" key="1">
    <source>
        <dbReference type="ARBA" id="ARBA00004651"/>
    </source>
</evidence>
<keyword evidence="7 12" id="KW-0472">Membrane</keyword>
<proteinExistence type="inferred from homology"/>
<sequence>MSKDHLATWKQKPCGKKAVIDFEYIHNFSEKPLVEKPLSKKLVVRAASPVLLRVITLGAFLIYCTTIVMYPRPSVYSCTVRVWLREIGFSLTYGALMLKTWRISVIFRVRSAKAVKITDMNLLKRLGIIVAIFTVFLVIRTLVAPPLVIVGRTADDLKAYLCRTDWWDHSFSILEVIFLVWGIRLCIVVRKAPSEFNESRFISMAIYNEFLLSVFLNVSMLFLQKPANPDLLYIIFFCHTQLTVTLLLCLIFGSKAYMVFKGHDRTDENSGMMSKSQASKFLGKARSGNSQYTSTNSSMGGLEYSKFTEQDVQEEFLRLYTQLEMLKEKNMRVGNRHLASKISAMQDAASRHDNEQAESSIRKSSKPNNTIGAISEKFTPNNETLHEEDENAIVPVKTKKQNVSFAQTATISSGDTTSIKDQDYSNEESAGEPSSSADASIELSSREDRADNPNNRNGRLLKSGHARTHAIVINLDDKSRFTEEVTV</sequence>
<feature type="transmembrane region" description="Helical" evidence="12">
    <location>
        <begin position="122"/>
        <end position="149"/>
    </location>
</feature>
<feature type="region of interest" description="Disordered" evidence="11">
    <location>
        <begin position="414"/>
        <end position="463"/>
    </location>
</feature>
<name>A0AAW1KPJ5_POPJA</name>
<comment type="caution">
    <text evidence="14">The sequence shown here is derived from an EMBL/GenBank/DDBJ whole genome shotgun (WGS) entry which is preliminary data.</text>
</comment>
<comment type="subcellular location">
    <subcellularLocation>
        <location evidence="1">Cell membrane</location>
        <topology evidence="1">Multi-pass membrane protein</topology>
    </subcellularLocation>
</comment>
<dbReference type="PANTHER" id="PTHR32546:SF29">
    <property type="entry name" value="G-PROTEIN COUPLED RECEPTORS FAMILY 3 PROFILE DOMAIN-CONTAINING PROTEIN"/>
    <property type="match status" value="1"/>
</dbReference>
<evidence type="ECO:0000256" key="6">
    <source>
        <dbReference type="ARBA" id="ARBA00023040"/>
    </source>
</evidence>